<accession>A0A939IIF6</accession>
<evidence type="ECO:0000256" key="8">
    <source>
        <dbReference type="ARBA" id="ARBA00038435"/>
    </source>
</evidence>
<dbReference type="InterPro" id="IPR052180">
    <property type="entry name" value="NhaC_Na-H+_Antiporter"/>
</dbReference>
<dbReference type="GO" id="GO:0005886">
    <property type="term" value="C:plasma membrane"/>
    <property type="evidence" value="ECO:0007669"/>
    <property type="project" value="UniProtKB-SubCell"/>
</dbReference>
<comment type="subcellular location">
    <subcellularLocation>
        <location evidence="1">Cell membrane</location>
        <topology evidence="1">Multi-pass membrane protein</topology>
    </subcellularLocation>
</comment>
<feature type="transmembrane region" description="Helical" evidence="9">
    <location>
        <begin position="211"/>
        <end position="229"/>
    </location>
</feature>
<dbReference type="InterPro" id="IPR018461">
    <property type="entry name" value="Na/H_Antiport_NhaC-like_C"/>
</dbReference>
<dbReference type="EMBL" id="JAFKCZ010000005">
    <property type="protein sequence ID" value="MBN7796559.1"/>
    <property type="molecule type" value="Genomic_DNA"/>
</dbReference>
<feature type="transmembrane region" description="Helical" evidence="9">
    <location>
        <begin position="12"/>
        <end position="33"/>
    </location>
</feature>
<feature type="domain" description="Na+/H+ antiporter NhaC-like C-terminal" evidence="10">
    <location>
        <begin position="28"/>
        <end position="189"/>
    </location>
</feature>
<evidence type="ECO:0000256" key="3">
    <source>
        <dbReference type="ARBA" id="ARBA00022449"/>
    </source>
</evidence>
<gene>
    <name evidence="11" type="ORF">JYP50_08155</name>
</gene>
<evidence type="ECO:0000256" key="7">
    <source>
        <dbReference type="ARBA" id="ARBA00023136"/>
    </source>
</evidence>
<protein>
    <recommendedName>
        <fullName evidence="10">Na+/H+ antiporter NhaC-like C-terminal domain-containing protein</fullName>
    </recommendedName>
</protein>
<keyword evidence="5 9" id="KW-0812">Transmembrane</keyword>
<feature type="transmembrane region" description="Helical" evidence="9">
    <location>
        <begin position="117"/>
        <end position="144"/>
    </location>
</feature>
<name>A0A939IIF6_9GAMM</name>
<keyword evidence="4" id="KW-1003">Cell membrane</keyword>
<feature type="transmembrane region" description="Helical" evidence="9">
    <location>
        <begin position="406"/>
        <end position="430"/>
    </location>
</feature>
<sequence length="479" mass="50770">MTSHPQPSDGNGFYLTRWAACVPLLLMVAPAIALSLRGVLSTDVVITGGVVGLMVGSLLARDKRHYWHAVTKTLGDPTGMLVFALFLIVGIYGKLLAESQLAEGLIWLSQQLHAGPALFALFTYVACSILGTAMGTSMGIVVILTPVLYPAAVAMGVHPAIAAGAILSGAATGDHFAPVSDTTIISASTQRYRYRDGCAEIGEVVRARLKYAAPAFLLSCLLYLAIGGASAQQPLQASAPLIGGAHPAGLIMLLPMLLVVIAAIAGRSVFEALTYGTFIGLLLALGCGLIDWHQVAYLEDRQVKGILAEGATQNLGTIIMIVLMMGAYGVMRAYGLLDAIVAGLKGGAGASARATELTLFGVTWLFNFLLVGLVARITVIAGPIVDELGRAQNLHPTRRANILDGVANSFSFVVPWHVWPLLMLMTIAPLQQLYPHLPIPASTDFFLSTYYPLLIWLVMLAAVLTGYGRRYEPRAAPPR</sequence>
<dbReference type="AlphaFoldDB" id="A0A939IIF6"/>
<dbReference type="Proteomes" id="UP000664303">
    <property type="component" value="Unassembled WGS sequence"/>
</dbReference>
<organism evidence="11 12">
    <name type="scientific">Parahaliea mediterranea</name>
    <dbReference type="NCBI Taxonomy" id="651086"/>
    <lineage>
        <taxon>Bacteria</taxon>
        <taxon>Pseudomonadati</taxon>
        <taxon>Pseudomonadota</taxon>
        <taxon>Gammaproteobacteria</taxon>
        <taxon>Cellvibrionales</taxon>
        <taxon>Halieaceae</taxon>
        <taxon>Parahaliea</taxon>
    </lineage>
</organism>
<feature type="transmembrane region" description="Helical" evidence="9">
    <location>
        <begin position="364"/>
        <end position="385"/>
    </location>
</feature>
<keyword evidence="7 9" id="KW-0472">Membrane</keyword>
<evidence type="ECO:0000256" key="9">
    <source>
        <dbReference type="SAM" id="Phobius"/>
    </source>
</evidence>
<comment type="similarity">
    <text evidence="8">Belongs to the NhaC Na(+)/H(+) (TC 2.A.35) antiporter family.</text>
</comment>
<proteinExistence type="inferred from homology"/>
<reference evidence="11" key="1">
    <citation type="submission" date="2021-02" db="EMBL/GenBank/DDBJ databases">
        <title>PHA producing bacteria isolated from coastal sediment in Guangdong, Shenzhen.</title>
        <authorList>
            <person name="Zheng W."/>
            <person name="Yu S."/>
            <person name="Huang Y."/>
        </authorList>
    </citation>
    <scope>NUCLEOTIDE SEQUENCE</scope>
    <source>
        <strain evidence="11">TN14-10</strain>
    </source>
</reference>
<evidence type="ECO:0000259" key="10">
    <source>
        <dbReference type="Pfam" id="PF03553"/>
    </source>
</evidence>
<dbReference type="RefSeq" id="WP_206560002.1">
    <property type="nucleotide sequence ID" value="NZ_JAFKCZ010000005.1"/>
</dbReference>
<dbReference type="GO" id="GO:0015297">
    <property type="term" value="F:antiporter activity"/>
    <property type="evidence" value="ECO:0007669"/>
    <property type="project" value="UniProtKB-KW"/>
</dbReference>
<keyword evidence="2" id="KW-0813">Transport</keyword>
<feature type="transmembrane region" description="Helical" evidence="9">
    <location>
        <begin position="311"/>
        <end position="331"/>
    </location>
</feature>
<feature type="domain" description="Na+/H+ antiporter NhaC-like C-terminal" evidence="10">
    <location>
        <begin position="253"/>
        <end position="425"/>
    </location>
</feature>
<feature type="transmembrane region" description="Helical" evidence="9">
    <location>
        <begin position="80"/>
        <end position="97"/>
    </location>
</feature>
<feature type="transmembrane region" description="Helical" evidence="9">
    <location>
        <begin position="39"/>
        <end position="60"/>
    </location>
</feature>
<evidence type="ECO:0000313" key="12">
    <source>
        <dbReference type="Proteomes" id="UP000664303"/>
    </source>
</evidence>
<dbReference type="PANTHER" id="PTHR33451:SF5">
    <property type="entry name" value="NA+_H+ ANTIPORTER"/>
    <property type="match status" value="1"/>
</dbReference>
<evidence type="ECO:0000256" key="1">
    <source>
        <dbReference type="ARBA" id="ARBA00004651"/>
    </source>
</evidence>
<evidence type="ECO:0000256" key="6">
    <source>
        <dbReference type="ARBA" id="ARBA00022989"/>
    </source>
</evidence>
<feature type="transmembrane region" description="Helical" evidence="9">
    <location>
        <begin position="450"/>
        <end position="469"/>
    </location>
</feature>
<evidence type="ECO:0000256" key="4">
    <source>
        <dbReference type="ARBA" id="ARBA00022475"/>
    </source>
</evidence>
<comment type="caution">
    <text evidence="11">The sequence shown here is derived from an EMBL/GenBank/DDBJ whole genome shotgun (WGS) entry which is preliminary data.</text>
</comment>
<keyword evidence="6 9" id="KW-1133">Transmembrane helix</keyword>
<keyword evidence="3" id="KW-0050">Antiport</keyword>
<dbReference type="Pfam" id="PF03553">
    <property type="entry name" value="Na_H_antiporter"/>
    <property type="match status" value="2"/>
</dbReference>
<feature type="transmembrane region" description="Helical" evidence="9">
    <location>
        <begin position="272"/>
        <end position="290"/>
    </location>
</feature>
<feature type="transmembrane region" description="Helical" evidence="9">
    <location>
        <begin position="241"/>
        <end position="266"/>
    </location>
</feature>
<evidence type="ECO:0000256" key="5">
    <source>
        <dbReference type="ARBA" id="ARBA00022692"/>
    </source>
</evidence>
<feature type="transmembrane region" description="Helical" evidence="9">
    <location>
        <begin position="151"/>
        <end position="171"/>
    </location>
</feature>
<keyword evidence="12" id="KW-1185">Reference proteome</keyword>
<evidence type="ECO:0000313" key="11">
    <source>
        <dbReference type="EMBL" id="MBN7796559.1"/>
    </source>
</evidence>
<dbReference type="PANTHER" id="PTHR33451">
    <property type="entry name" value="MALATE-2H(+)/NA(+)-LACTATE ANTIPORTER"/>
    <property type="match status" value="1"/>
</dbReference>
<evidence type="ECO:0000256" key="2">
    <source>
        <dbReference type="ARBA" id="ARBA00022448"/>
    </source>
</evidence>